<comment type="caution">
    <text evidence="2">The sequence shown here is derived from an EMBL/GenBank/DDBJ whole genome shotgun (WGS) entry which is preliminary data.</text>
</comment>
<sequence>FNRQRATQPPKADPFQHGSSLCVWPWARLQLCAAPQQLGEHQFTIEYKNNAWLMQDAGSTTCGTWYNNRYIHSGEEVTLQPGDVIGLNIDGNETTQEIMLIFK</sequence>
<organism evidence="2">
    <name type="scientific">human gut metagenome</name>
    <dbReference type="NCBI Taxonomy" id="408170"/>
    <lineage>
        <taxon>unclassified sequences</taxon>
        <taxon>metagenomes</taxon>
        <taxon>organismal metagenomes</taxon>
    </lineage>
</organism>
<proteinExistence type="predicted"/>
<feature type="non-terminal residue" evidence="2">
    <location>
        <position position="1"/>
    </location>
</feature>
<evidence type="ECO:0000259" key="1">
    <source>
        <dbReference type="Pfam" id="PF00498"/>
    </source>
</evidence>
<evidence type="ECO:0000313" key="2">
    <source>
        <dbReference type="EMBL" id="EKC80941.1"/>
    </source>
</evidence>
<dbReference type="EMBL" id="AJWY01000603">
    <property type="protein sequence ID" value="EKC80941.1"/>
    <property type="molecule type" value="Genomic_DNA"/>
</dbReference>
<reference evidence="2" key="1">
    <citation type="journal article" date="2013" name="Environ. Microbiol.">
        <title>Microbiota from the distal guts of lean and obese adolescents exhibit partial functional redundancy besides clear differences in community structure.</title>
        <authorList>
            <person name="Ferrer M."/>
            <person name="Ruiz A."/>
            <person name="Lanza F."/>
            <person name="Haange S.B."/>
            <person name="Oberbach A."/>
            <person name="Till H."/>
            <person name="Bargiela R."/>
            <person name="Campoy C."/>
            <person name="Segura M.T."/>
            <person name="Richter M."/>
            <person name="von Bergen M."/>
            <person name="Seifert J."/>
            <person name="Suarez A."/>
        </authorList>
    </citation>
    <scope>NUCLEOTIDE SEQUENCE</scope>
</reference>
<dbReference type="CDD" id="cd00060">
    <property type="entry name" value="FHA"/>
    <property type="match status" value="1"/>
</dbReference>
<accession>K1VAH6</accession>
<protein>
    <submittedName>
        <fullName evidence="2">Protein containing Forkhead-associated domain protein</fullName>
    </submittedName>
</protein>
<gene>
    <name evidence="2" type="ORF">LEA_00858</name>
</gene>
<dbReference type="AlphaFoldDB" id="K1VAH6"/>
<dbReference type="InterPro" id="IPR000253">
    <property type="entry name" value="FHA_dom"/>
</dbReference>
<feature type="domain" description="FHA" evidence="1">
    <location>
        <begin position="36"/>
        <end position="87"/>
    </location>
</feature>
<dbReference type="Gene3D" id="2.60.200.20">
    <property type="match status" value="1"/>
</dbReference>
<dbReference type="Pfam" id="PF00498">
    <property type="entry name" value="FHA"/>
    <property type="match status" value="1"/>
</dbReference>
<dbReference type="SUPFAM" id="SSF49879">
    <property type="entry name" value="SMAD/FHA domain"/>
    <property type="match status" value="1"/>
</dbReference>
<name>K1VAH6_9ZZZZ</name>
<dbReference type="InterPro" id="IPR008984">
    <property type="entry name" value="SMAD_FHA_dom_sf"/>
</dbReference>